<dbReference type="GO" id="GO:0005524">
    <property type="term" value="F:ATP binding"/>
    <property type="evidence" value="ECO:0007669"/>
    <property type="project" value="UniProtKB-KW"/>
</dbReference>
<dbReference type="RefSeq" id="WP_379660021.1">
    <property type="nucleotide sequence ID" value="NZ_JBHUCP010000033.1"/>
</dbReference>
<reference evidence="6" key="1">
    <citation type="journal article" date="2019" name="Int. J. Syst. Evol. Microbiol.">
        <title>The Global Catalogue of Microorganisms (GCM) 10K type strain sequencing project: providing services to taxonomists for standard genome sequencing and annotation.</title>
        <authorList>
            <consortium name="The Broad Institute Genomics Platform"/>
            <consortium name="The Broad Institute Genome Sequencing Center for Infectious Disease"/>
            <person name="Wu L."/>
            <person name="Ma J."/>
        </authorList>
    </citation>
    <scope>NUCLEOTIDE SEQUENCE [LARGE SCALE GENOMIC DNA]</scope>
    <source>
        <strain evidence="6">JCM 12165</strain>
    </source>
</reference>
<dbReference type="Gene3D" id="3.40.50.300">
    <property type="entry name" value="P-loop containing nucleotide triphosphate hydrolases"/>
    <property type="match status" value="1"/>
</dbReference>
<evidence type="ECO:0000313" key="6">
    <source>
        <dbReference type="Proteomes" id="UP001597145"/>
    </source>
</evidence>
<dbReference type="Pfam" id="PF00005">
    <property type="entry name" value="ABC_tran"/>
    <property type="match status" value="1"/>
</dbReference>
<evidence type="ECO:0000259" key="4">
    <source>
        <dbReference type="PROSITE" id="PS50893"/>
    </source>
</evidence>
<dbReference type="PROSITE" id="PS00211">
    <property type="entry name" value="ABC_TRANSPORTER_1"/>
    <property type="match status" value="1"/>
</dbReference>
<dbReference type="CDD" id="cd03255">
    <property type="entry name" value="ABC_MJ0796_LolCDE_FtsE"/>
    <property type="match status" value="1"/>
</dbReference>
<dbReference type="SUPFAM" id="SSF52540">
    <property type="entry name" value="P-loop containing nucleoside triphosphate hydrolases"/>
    <property type="match status" value="1"/>
</dbReference>
<dbReference type="InterPro" id="IPR027417">
    <property type="entry name" value="P-loop_NTPase"/>
</dbReference>
<comment type="caution">
    <text evidence="5">The sequence shown here is derived from an EMBL/GenBank/DDBJ whole genome shotgun (WGS) entry which is preliminary data.</text>
</comment>
<evidence type="ECO:0000313" key="5">
    <source>
        <dbReference type="EMBL" id="MFD1534230.1"/>
    </source>
</evidence>
<organism evidence="5 6">
    <name type="scientific">Pseudonocardia aurantiaca</name>
    <dbReference type="NCBI Taxonomy" id="75290"/>
    <lineage>
        <taxon>Bacteria</taxon>
        <taxon>Bacillati</taxon>
        <taxon>Actinomycetota</taxon>
        <taxon>Actinomycetes</taxon>
        <taxon>Pseudonocardiales</taxon>
        <taxon>Pseudonocardiaceae</taxon>
        <taxon>Pseudonocardia</taxon>
    </lineage>
</organism>
<dbReference type="Proteomes" id="UP001597145">
    <property type="component" value="Unassembled WGS sequence"/>
</dbReference>
<dbReference type="InterPro" id="IPR003593">
    <property type="entry name" value="AAA+_ATPase"/>
</dbReference>
<evidence type="ECO:0000256" key="2">
    <source>
        <dbReference type="ARBA" id="ARBA00022741"/>
    </source>
</evidence>
<evidence type="ECO:0000256" key="1">
    <source>
        <dbReference type="ARBA" id="ARBA00022448"/>
    </source>
</evidence>
<proteinExistence type="predicted"/>
<feature type="domain" description="ABC transporter" evidence="4">
    <location>
        <begin position="17"/>
        <end position="251"/>
    </location>
</feature>
<evidence type="ECO:0000256" key="3">
    <source>
        <dbReference type="ARBA" id="ARBA00022840"/>
    </source>
</evidence>
<dbReference type="EMBL" id="JBHUCP010000033">
    <property type="protein sequence ID" value="MFD1534230.1"/>
    <property type="molecule type" value="Genomic_DNA"/>
</dbReference>
<keyword evidence="2" id="KW-0547">Nucleotide-binding</keyword>
<gene>
    <name evidence="5" type="ORF">ACFSCY_32925</name>
</gene>
<name>A0ABW4FV60_9PSEU</name>
<keyword evidence="6" id="KW-1185">Reference proteome</keyword>
<dbReference type="InterPro" id="IPR017911">
    <property type="entry name" value="MacB-like_ATP-bd"/>
</dbReference>
<dbReference type="InterPro" id="IPR015854">
    <property type="entry name" value="ABC_transpr_LolD-like"/>
</dbReference>
<dbReference type="PANTHER" id="PTHR24220">
    <property type="entry name" value="IMPORT ATP-BINDING PROTEIN"/>
    <property type="match status" value="1"/>
</dbReference>
<accession>A0ABW4FV60</accession>
<sequence length="252" mass="26453">MTGTMTAAVPRTLQAAVELRGVSRTYGSGTAAVRAVDRVDVGFPRGTWTAVMGPSGSGKSTLLHCAAGLERVDSGQVLLGGTDITSAGDADLTALRRDRIGFVFQSFNLIGSLTAEQNVALPLRLAGRRPAKAEVRAVLAAVGLGDRTRHRPRELSGGQQQRVAIARAMVTRPEVLFADEPTGALDSTAARTVLDQLRAMVDSGQTIVMVTHDPAAAARADAALFLRDGRLVDRLVHPTARAVADRLVALEG</sequence>
<keyword evidence="3 5" id="KW-0067">ATP-binding</keyword>
<dbReference type="InterPro" id="IPR017871">
    <property type="entry name" value="ABC_transporter-like_CS"/>
</dbReference>
<dbReference type="PROSITE" id="PS50893">
    <property type="entry name" value="ABC_TRANSPORTER_2"/>
    <property type="match status" value="1"/>
</dbReference>
<dbReference type="PANTHER" id="PTHR24220:SF685">
    <property type="entry name" value="ABC TRANSPORTER RELATED"/>
    <property type="match status" value="1"/>
</dbReference>
<dbReference type="InterPro" id="IPR003439">
    <property type="entry name" value="ABC_transporter-like_ATP-bd"/>
</dbReference>
<dbReference type="SMART" id="SM00382">
    <property type="entry name" value="AAA"/>
    <property type="match status" value="1"/>
</dbReference>
<keyword evidence="1" id="KW-0813">Transport</keyword>
<protein>
    <submittedName>
        <fullName evidence="5">ABC transporter ATP-binding protein</fullName>
    </submittedName>
</protein>